<dbReference type="RefSeq" id="WP_040732027.1">
    <property type="nucleotide sequence ID" value="NZ_QJKF01000003.1"/>
</dbReference>
<name>A0A318K9E3_9NOCA</name>
<protein>
    <submittedName>
        <fullName evidence="2">YbaB/EbfC DNA-binding family protein</fullName>
    </submittedName>
</protein>
<dbReference type="Proteomes" id="UP000247569">
    <property type="component" value="Unassembled WGS sequence"/>
</dbReference>
<keyword evidence="2" id="KW-0238">DNA-binding</keyword>
<proteinExistence type="predicted"/>
<feature type="coiled-coil region" evidence="1">
    <location>
        <begin position="2"/>
        <end position="29"/>
    </location>
</feature>
<dbReference type="Gene3D" id="3.30.1310.10">
    <property type="entry name" value="Nucleoid-associated protein YbaB-like domain"/>
    <property type="match status" value="1"/>
</dbReference>
<accession>A0A318K9E3</accession>
<evidence type="ECO:0000313" key="2">
    <source>
        <dbReference type="EMBL" id="PXX66405.1"/>
    </source>
</evidence>
<reference evidence="2 3" key="1">
    <citation type="submission" date="2018-05" db="EMBL/GenBank/DDBJ databases">
        <title>Genomic Encyclopedia of Type Strains, Phase IV (KMG-IV): sequencing the most valuable type-strain genomes for metagenomic binning, comparative biology and taxonomic classification.</title>
        <authorList>
            <person name="Goeker M."/>
        </authorList>
    </citation>
    <scope>NUCLEOTIDE SEQUENCE [LARGE SCALE GENOMIC DNA]</scope>
    <source>
        <strain evidence="2 3">DSM 44704</strain>
    </source>
</reference>
<organism evidence="2 3">
    <name type="scientific">Nocardia tenerifensis</name>
    <dbReference type="NCBI Taxonomy" id="228006"/>
    <lineage>
        <taxon>Bacteria</taxon>
        <taxon>Bacillati</taxon>
        <taxon>Actinomycetota</taxon>
        <taxon>Actinomycetes</taxon>
        <taxon>Mycobacteriales</taxon>
        <taxon>Nocardiaceae</taxon>
        <taxon>Nocardia</taxon>
    </lineage>
</organism>
<dbReference type="EMBL" id="QJKF01000003">
    <property type="protein sequence ID" value="PXX66405.1"/>
    <property type="molecule type" value="Genomic_DNA"/>
</dbReference>
<evidence type="ECO:0000313" key="3">
    <source>
        <dbReference type="Proteomes" id="UP000247569"/>
    </source>
</evidence>
<dbReference type="OrthoDB" id="3623823at2"/>
<comment type="caution">
    <text evidence="2">The sequence shown here is derived from an EMBL/GenBank/DDBJ whole genome shotgun (WGS) entry which is preliminary data.</text>
</comment>
<dbReference type="GO" id="GO:0003677">
    <property type="term" value="F:DNA binding"/>
    <property type="evidence" value="ECO:0007669"/>
    <property type="project" value="UniProtKB-KW"/>
</dbReference>
<gene>
    <name evidence="2" type="ORF">DFR70_103153</name>
</gene>
<dbReference type="Pfam" id="PF02575">
    <property type="entry name" value="YbaB_DNA_bd"/>
    <property type="match status" value="1"/>
</dbReference>
<keyword evidence="1" id="KW-0175">Coiled coil</keyword>
<sequence length="115" mass="11872">MSAEMDALVANATQKLEALEAALYGLKQVRGRHTTEDGTVTVEVDSDGALVALSLAEHVTSLPPAEVGQLIVWACRQAAEDAGNQRSKVVATLNESFVPGPNDAKTTIGGGPDSA</sequence>
<dbReference type="AlphaFoldDB" id="A0A318K9E3"/>
<keyword evidence="3" id="KW-1185">Reference proteome</keyword>
<dbReference type="InterPro" id="IPR036894">
    <property type="entry name" value="YbaB-like_sf"/>
</dbReference>
<dbReference type="InterPro" id="IPR004401">
    <property type="entry name" value="YbaB/EbfC"/>
</dbReference>
<evidence type="ECO:0000256" key="1">
    <source>
        <dbReference type="SAM" id="Coils"/>
    </source>
</evidence>